<keyword evidence="3" id="KW-1185">Reference proteome</keyword>
<accession>A0ABD6E7L3</accession>
<gene>
    <name evidence="2" type="ORF">AB6A40_001860</name>
</gene>
<feature type="region of interest" description="Disordered" evidence="1">
    <location>
        <begin position="1"/>
        <end position="21"/>
    </location>
</feature>
<dbReference type="Proteomes" id="UP001608902">
    <property type="component" value="Unassembled WGS sequence"/>
</dbReference>
<organism evidence="2 3">
    <name type="scientific">Gnathostoma spinigerum</name>
    <dbReference type="NCBI Taxonomy" id="75299"/>
    <lineage>
        <taxon>Eukaryota</taxon>
        <taxon>Metazoa</taxon>
        <taxon>Ecdysozoa</taxon>
        <taxon>Nematoda</taxon>
        <taxon>Chromadorea</taxon>
        <taxon>Rhabditida</taxon>
        <taxon>Spirurina</taxon>
        <taxon>Gnathostomatomorpha</taxon>
        <taxon>Gnathostomatoidea</taxon>
        <taxon>Gnathostomatidae</taxon>
        <taxon>Gnathostoma</taxon>
    </lineage>
</organism>
<evidence type="ECO:0000313" key="3">
    <source>
        <dbReference type="Proteomes" id="UP001608902"/>
    </source>
</evidence>
<proteinExistence type="predicted"/>
<evidence type="ECO:0000313" key="2">
    <source>
        <dbReference type="EMBL" id="MFH4975151.1"/>
    </source>
</evidence>
<comment type="caution">
    <text evidence="2">The sequence shown here is derived from an EMBL/GenBank/DDBJ whole genome shotgun (WGS) entry which is preliminary data.</text>
</comment>
<sequence length="124" mass="13587">MLSQLSESEPNAADNNGEGDVHRCIPASLPVSFTFPMSERDYRSASGDISAGEYQPLSSYQSSQFPVMAIQSSTTKALSPEDYFLENSNSAAAINKRGDNVHVRKMSLKEFTGLEGKPTYESRK</sequence>
<dbReference type="EMBL" id="JBGFUD010000742">
    <property type="protein sequence ID" value="MFH4975151.1"/>
    <property type="molecule type" value="Genomic_DNA"/>
</dbReference>
<name>A0ABD6E7L3_9BILA</name>
<protein>
    <submittedName>
        <fullName evidence="2">Uncharacterized protein</fullName>
    </submittedName>
</protein>
<evidence type="ECO:0000256" key="1">
    <source>
        <dbReference type="SAM" id="MobiDB-lite"/>
    </source>
</evidence>
<reference evidence="2 3" key="1">
    <citation type="submission" date="2024-08" db="EMBL/GenBank/DDBJ databases">
        <title>Gnathostoma spinigerum genome.</title>
        <authorList>
            <person name="Gonzalez-Bertolin B."/>
            <person name="Monzon S."/>
            <person name="Zaballos A."/>
            <person name="Jimenez P."/>
            <person name="Dekumyoy P."/>
            <person name="Varona S."/>
            <person name="Cuesta I."/>
            <person name="Sumanam S."/>
            <person name="Adisakwattana P."/>
            <person name="Gasser R.B."/>
            <person name="Hernandez-Gonzalez A."/>
            <person name="Young N.D."/>
            <person name="Perteguer M.J."/>
        </authorList>
    </citation>
    <scope>NUCLEOTIDE SEQUENCE [LARGE SCALE GENOMIC DNA]</scope>
    <source>
        <strain evidence="2">AL3</strain>
        <tissue evidence="2">Liver</tissue>
    </source>
</reference>
<dbReference type="AlphaFoldDB" id="A0ABD6E7L3"/>